<dbReference type="GO" id="GO:0008720">
    <property type="term" value="F:D-lactate dehydrogenase (NAD+) activity"/>
    <property type="evidence" value="ECO:0007669"/>
    <property type="project" value="TreeGrafter"/>
</dbReference>
<dbReference type="SUPFAM" id="SSF56176">
    <property type="entry name" value="FAD-binding/transporter-associated domain-like"/>
    <property type="match status" value="1"/>
</dbReference>
<dbReference type="InterPro" id="IPR016171">
    <property type="entry name" value="Vanillyl_alc_oxidase_C-sub2"/>
</dbReference>
<feature type="domain" description="FAD linked oxidase N-terminal" evidence="3">
    <location>
        <begin position="67"/>
        <end position="190"/>
    </location>
</feature>
<dbReference type="GO" id="GO:0005739">
    <property type="term" value="C:mitochondrion"/>
    <property type="evidence" value="ECO:0007669"/>
    <property type="project" value="TreeGrafter"/>
</dbReference>
<evidence type="ECO:0000313" key="5">
    <source>
        <dbReference type="Proteomes" id="UP001281003"/>
    </source>
</evidence>
<dbReference type="AlphaFoldDB" id="A0AAE0UBP3"/>
<accession>A0AAE0UBP3</accession>
<dbReference type="PANTHER" id="PTHR11748">
    <property type="entry name" value="D-LACTATE DEHYDROGENASE"/>
    <property type="match status" value="1"/>
</dbReference>
<dbReference type="InterPro" id="IPR016169">
    <property type="entry name" value="FAD-bd_PCMH_sub2"/>
</dbReference>
<dbReference type="Gene3D" id="3.40.462.10">
    <property type="entry name" value="FAD-linked oxidases, C-terminal domain"/>
    <property type="match status" value="2"/>
</dbReference>
<evidence type="ECO:0000313" key="4">
    <source>
        <dbReference type="EMBL" id="KAK3398243.1"/>
    </source>
</evidence>
<reference evidence="4" key="1">
    <citation type="journal article" date="2023" name="Mol. Phylogenet. Evol.">
        <title>Genome-scale phylogeny and comparative genomics of the fungal order Sordariales.</title>
        <authorList>
            <person name="Hensen N."/>
            <person name="Bonometti L."/>
            <person name="Westerberg I."/>
            <person name="Brannstrom I.O."/>
            <person name="Guillou S."/>
            <person name="Cros-Aarteil S."/>
            <person name="Calhoun S."/>
            <person name="Haridas S."/>
            <person name="Kuo A."/>
            <person name="Mondo S."/>
            <person name="Pangilinan J."/>
            <person name="Riley R."/>
            <person name="LaButti K."/>
            <person name="Andreopoulos B."/>
            <person name="Lipzen A."/>
            <person name="Chen C."/>
            <person name="Yan M."/>
            <person name="Daum C."/>
            <person name="Ng V."/>
            <person name="Clum A."/>
            <person name="Steindorff A."/>
            <person name="Ohm R.A."/>
            <person name="Martin F."/>
            <person name="Silar P."/>
            <person name="Natvig D.O."/>
            <person name="Lalanne C."/>
            <person name="Gautier V."/>
            <person name="Ament-Velasquez S.L."/>
            <person name="Kruys A."/>
            <person name="Hutchinson M.I."/>
            <person name="Powell A.J."/>
            <person name="Barry K."/>
            <person name="Miller A.N."/>
            <person name="Grigoriev I.V."/>
            <person name="Debuchy R."/>
            <person name="Gladieux P."/>
            <person name="Hiltunen Thoren M."/>
            <person name="Johannesson H."/>
        </authorList>
    </citation>
    <scope>NUCLEOTIDE SEQUENCE</scope>
    <source>
        <strain evidence="4">FGSC 1904</strain>
    </source>
</reference>
<dbReference type="InterPro" id="IPR036318">
    <property type="entry name" value="FAD-bd_PCMH-like_sf"/>
</dbReference>
<dbReference type="GO" id="GO:0050660">
    <property type="term" value="F:flavin adenine dinucleotide binding"/>
    <property type="evidence" value="ECO:0007669"/>
    <property type="project" value="InterPro"/>
</dbReference>
<dbReference type="Gene3D" id="3.30.43.10">
    <property type="entry name" value="Uridine Diphospho-n-acetylenolpyruvylglucosamine Reductase, domain 2"/>
    <property type="match status" value="1"/>
</dbReference>
<comment type="caution">
    <text evidence="4">The sequence shown here is derived from an EMBL/GenBank/DDBJ whole genome shotgun (WGS) entry which is preliminary data.</text>
</comment>
<protein>
    <recommendedName>
        <fullName evidence="3">FAD linked oxidase N-terminal domain-containing protein</fullName>
    </recommendedName>
</protein>
<dbReference type="GO" id="GO:0004458">
    <property type="term" value="F:D-lactate dehydrogenase (cytochrome) activity"/>
    <property type="evidence" value="ECO:0007669"/>
    <property type="project" value="TreeGrafter"/>
</dbReference>
<dbReference type="InterPro" id="IPR016170">
    <property type="entry name" value="Cytok_DH_C_sf"/>
</dbReference>
<evidence type="ECO:0000259" key="3">
    <source>
        <dbReference type="Pfam" id="PF01565"/>
    </source>
</evidence>
<reference evidence="4" key="2">
    <citation type="submission" date="2023-07" db="EMBL/GenBank/DDBJ databases">
        <authorList>
            <consortium name="Lawrence Berkeley National Laboratory"/>
            <person name="Haridas S."/>
            <person name="Hensen N."/>
            <person name="Bonometti L."/>
            <person name="Westerberg I."/>
            <person name="Brannstrom I.O."/>
            <person name="Guillou S."/>
            <person name="Cros-Aarteil S."/>
            <person name="Calhoun S."/>
            <person name="Kuo A."/>
            <person name="Mondo S."/>
            <person name="Pangilinan J."/>
            <person name="Riley R."/>
            <person name="LaButti K."/>
            <person name="Andreopoulos B."/>
            <person name="Lipzen A."/>
            <person name="Chen C."/>
            <person name="Yanf M."/>
            <person name="Daum C."/>
            <person name="Ng V."/>
            <person name="Clum A."/>
            <person name="Steindorff A."/>
            <person name="Ohm R."/>
            <person name="Martin F."/>
            <person name="Silar P."/>
            <person name="Natvig D."/>
            <person name="Lalanne C."/>
            <person name="Gautier V."/>
            <person name="Ament-velasquez S.L."/>
            <person name="Kruys A."/>
            <person name="Hutchinson M.I."/>
            <person name="Powell A.J."/>
            <person name="Barry K."/>
            <person name="Miller A.N."/>
            <person name="Grigoriev I.V."/>
            <person name="Debuchy R."/>
            <person name="Gladieux P."/>
            <person name="Thoren M.H."/>
            <person name="Johannesson H."/>
        </authorList>
    </citation>
    <scope>NUCLEOTIDE SEQUENCE</scope>
    <source>
        <strain evidence="4">FGSC 1904</strain>
    </source>
</reference>
<dbReference type="GO" id="GO:1903457">
    <property type="term" value="P:lactate catabolic process"/>
    <property type="evidence" value="ECO:0007669"/>
    <property type="project" value="TreeGrafter"/>
</dbReference>
<gene>
    <name evidence="4" type="ORF">B0T20DRAFT_498033</name>
</gene>
<dbReference type="InterPro" id="IPR016167">
    <property type="entry name" value="FAD-bd_PCMH_sub1"/>
</dbReference>
<proteinExistence type="predicted"/>
<dbReference type="Pfam" id="PF01565">
    <property type="entry name" value="FAD_binding_4"/>
    <property type="match status" value="1"/>
</dbReference>
<dbReference type="InterPro" id="IPR016164">
    <property type="entry name" value="FAD-linked_Oxase-like_C"/>
</dbReference>
<sequence length="492" mass="53600">MAEPPNDRVLPPSFDAKAFDEVMDVMTTIVGPENVSRDSFHGNLEGPGGEVLYGDIWPMGDANDHTPSGAIRPKTVKKIQEIVTAASKYKLPLWTVSRGKNLGYGASGAVVRGSVILDLHRMNKIIQVSEEHAYAIKGYRLWPSCPALGWGSVLGNTLERGFGYTPNGEHAEQQCGMEVVLGTGEVVRTGMGALPGSPMWPLFKGGYGPSKDGLFYQSNLGIVTKLGIHLTPAPASFALCELSVPSQDQLASMVCTLAHLERENVIQNHTSISNPFRRALADLPTNPDLVPRDFALYAASPAILDANWALIQDRIAASIPGATVKLTFRADASAPSEERLDASKLAVPSQYTAIPQYGVPSTQNAFLMETRGGKGGHQMAEEAGFDIFADFHVYGRYVIAIALVVYRPRDEGERVKALFARWLEDAERNGVSEYRTHLDYMDRVRGQFHWPSGDEEGSRDALGQVLRRLKGVLYPEGILGQGKSGIWTVPRP</sequence>
<dbReference type="PANTHER" id="PTHR11748:SF114">
    <property type="entry name" value="ARYL-ALCOHOL OXIDASE VANILLYL-ALCOHOL OXIDASE (AFU_ORTHOLOGUE AFUA_3G09500)-RELATED"/>
    <property type="match status" value="1"/>
</dbReference>
<dbReference type="EMBL" id="JAUTDP010000006">
    <property type="protein sequence ID" value="KAK3398243.1"/>
    <property type="molecule type" value="Genomic_DNA"/>
</dbReference>
<evidence type="ECO:0000256" key="1">
    <source>
        <dbReference type="ARBA" id="ARBA00022630"/>
    </source>
</evidence>
<dbReference type="SUPFAM" id="SSF55103">
    <property type="entry name" value="FAD-linked oxidases, C-terminal domain"/>
    <property type="match status" value="1"/>
</dbReference>
<dbReference type="Gene3D" id="3.30.465.10">
    <property type="match status" value="1"/>
</dbReference>
<keyword evidence="5" id="KW-1185">Reference proteome</keyword>
<dbReference type="InterPro" id="IPR006094">
    <property type="entry name" value="Oxid_FAD_bind_N"/>
</dbReference>
<keyword evidence="2" id="KW-0274">FAD</keyword>
<name>A0AAE0UBP3_SORBR</name>
<dbReference type="Gene3D" id="1.10.45.10">
    <property type="entry name" value="Vanillyl-alcohol Oxidase, Chain A, domain 4"/>
    <property type="match status" value="1"/>
</dbReference>
<keyword evidence="1" id="KW-0285">Flavoprotein</keyword>
<organism evidence="4 5">
    <name type="scientific">Sordaria brevicollis</name>
    <dbReference type="NCBI Taxonomy" id="83679"/>
    <lineage>
        <taxon>Eukaryota</taxon>
        <taxon>Fungi</taxon>
        <taxon>Dikarya</taxon>
        <taxon>Ascomycota</taxon>
        <taxon>Pezizomycotina</taxon>
        <taxon>Sordariomycetes</taxon>
        <taxon>Sordariomycetidae</taxon>
        <taxon>Sordariales</taxon>
        <taxon>Sordariaceae</taxon>
        <taxon>Sordaria</taxon>
    </lineage>
</organism>
<dbReference type="Proteomes" id="UP001281003">
    <property type="component" value="Unassembled WGS sequence"/>
</dbReference>
<evidence type="ECO:0000256" key="2">
    <source>
        <dbReference type="ARBA" id="ARBA00022827"/>
    </source>
</evidence>